<protein>
    <recommendedName>
        <fullName evidence="5">Ankyrin repeat protein</fullName>
    </recommendedName>
</protein>
<keyword evidence="4" id="KW-1185">Reference proteome</keyword>
<feature type="region of interest" description="Disordered" evidence="1">
    <location>
        <begin position="343"/>
        <end position="363"/>
    </location>
</feature>
<proteinExistence type="predicted"/>
<name>A0ABR1VM39_9PEZI</name>
<sequence>MALYNTTSNLGNWTSSLLTFLSYIIIFIIVVRFLRFLIIDPVFRNTNNSTNRPVFTNRRGGSSKMHPIPPPFRYGEDDSPHPAVAPSSSETNDTTTEYEASPADVLIVKRLIMAAGNLPLELADMIVEQAEYWPCSSVTADYSTLPRKVLGIRGSGNDENKFLLRTEPLGLATWTPLNHESWRSTQALPQKLAQEFGADRFQEFVEEPPPASNHPVRKLVFNIRSCDQGWGGDPSDQGTYRHSWTWFDAGLERFDAEARCDENCPLYTAGGEAKGDKGKDTRICSCAVRPIWPAVVTNADNEGTAVLPRYDPGLHPTPDHMIQANKVATPGMQQHHVVWRWDDDVNPNSSDAEDLEKSGRGKATGNGEFVRSIKLGDTITLWGRARFAGWENRVEKVEVKVYWAV</sequence>
<comment type="caution">
    <text evidence="3">The sequence shown here is derived from an EMBL/GenBank/DDBJ whole genome shotgun (WGS) entry which is preliminary data.</text>
</comment>
<feature type="region of interest" description="Disordered" evidence="1">
    <location>
        <begin position="53"/>
        <end position="98"/>
    </location>
</feature>
<accession>A0ABR1VM39</accession>
<dbReference type="EMBL" id="JAQQWM010000003">
    <property type="protein sequence ID" value="KAK8072287.1"/>
    <property type="molecule type" value="Genomic_DNA"/>
</dbReference>
<organism evidence="3 4">
    <name type="scientific">Apiospora saccharicola</name>
    <dbReference type="NCBI Taxonomy" id="335842"/>
    <lineage>
        <taxon>Eukaryota</taxon>
        <taxon>Fungi</taxon>
        <taxon>Dikarya</taxon>
        <taxon>Ascomycota</taxon>
        <taxon>Pezizomycotina</taxon>
        <taxon>Sordariomycetes</taxon>
        <taxon>Xylariomycetidae</taxon>
        <taxon>Amphisphaeriales</taxon>
        <taxon>Apiosporaceae</taxon>
        <taxon>Apiospora</taxon>
    </lineage>
</organism>
<evidence type="ECO:0000256" key="1">
    <source>
        <dbReference type="SAM" id="MobiDB-lite"/>
    </source>
</evidence>
<feature type="compositionally biased region" description="Polar residues" evidence="1">
    <location>
        <begin position="86"/>
        <end position="98"/>
    </location>
</feature>
<feature type="transmembrane region" description="Helical" evidence="2">
    <location>
        <begin position="20"/>
        <end position="38"/>
    </location>
</feature>
<reference evidence="3 4" key="1">
    <citation type="submission" date="2023-01" db="EMBL/GenBank/DDBJ databases">
        <title>Analysis of 21 Apiospora genomes using comparative genomics revels a genus with tremendous synthesis potential of carbohydrate active enzymes and secondary metabolites.</title>
        <authorList>
            <person name="Sorensen T."/>
        </authorList>
    </citation>
    <scope>NUCLEOTIDE SEQUENCE [LARGE SCALE GENOMIC DNA]</scope>
    <source>
        <strain evidence="3 4">CBS 83171</strain>
    </source>
</reference>
<evidence type="ECO:0000313" key="3">
    <source>
        <dbReference type="EMBL" id="KAK8072287.1"/>
    </source>
</evidence>
<keyword evidence="2" id="KW-0472">Membrane</keyword>
<keyword evidence="2" id="KW-1133">Transmembrane helix</keyword>
<keyword evidence="2" id="KW-0812">Transmembrane</keyword>
<gene>
    <name evidence="3" type="ORF">PG996_005635</name>
</gene>
<evidence type="ECO:0000313" key="4">
    <source>
        <dbReference type="Proteomes" id="UP001446871"/>
    </source>
</evidence>
<dbReference type="Proteomes" id="UP001446871">
    <property type="component" value="Unassembled WGS sequence"/>
</dbReference>
<evidence type="ECO:0008006" key="5">
    <source>
        <dbReference type="Google" id="ProtNLM"/>
    </source>
</evidence>
<evidence type="ECO:0000256" key="2">
    <source>
        <dbReference type="SAM" id="Phobius"/>
    </source>
</evidence>